<reference evidence="6 7" key="1">
    <citation type="submission" date="2019-07" db="EMBL/GenBank/DDBJ databases">
        <title>Whole genome shotgun sequence of Asaia bogorensis NBRC 16594.</title>
        <authorList>
            <person name="Hosoyama A."/>
            <person name="Uohara A."/>
            <person name="Ohji S."/>
            <person name="Ichikawa N."/>
        </authorList>
    </citation>
    <scope>NUCLEOTIDE SEQUENCE [LARGE SCALE GENOMIC DNA]</scope>
    <source>
        <strain evidence="6 7">NBRC 16594</strain>
    </source>
</reference>
<accession>A0AAN4U229</accession>
<proteinExistence type="predicted"/>
<feature type="signal peptide" evidence="4">
    <location>
        <begin position="1"/>
        <end position="18"/>
    </location>
</feature>
<dbReference type="KEGG" id="abg:Asbog_00549"/>
<comment type="caution">
    <text evidence="6">The sequence shown here is derived from an EMBL/GenBank/DDBJ whole genome shotgun (WGS) entry which is preliminary data.</text>
</comment>
<dbReference type="Proteomes" id="UP000321287">
    <property type="component" value="Unassembled WGS sequence"/>
</dbReference>
<dbReference type="Pfam" id="PF00160">
    <property type="entry name" value="Pro_isomerase"/>
    <property type="match status" value="1"/>
</dbReference>
<evidence type="ECO:0000256" key="4">
    <source>
        <dbReference type="SAM" id="SignalP"/>
    </source>
</evidence>
<dbReference type="InterPro" id="IPR002130">
    <property type="entry name" value="Cyclophilin-type_PPIase_dom"/>
</dbReference>
<feature type="domain" description="PPIase cyclophilin-type" evidence="5">
    <location>
        <begin position="53"/>
        <end position="234"/>
    </location>
</feature>
<organism evidence="6 7">
    <name type="scientific">Asaia bogorensis NBRC 16594</name>
    <dbReference type="NCBI Taxonomy" id="1231624"/>
    <lineage>
        <taxon>Bacteria</taxon>
        <taxon>Pseudomonadati</taxon>
        <taxon>Pseudomonadota</taxon>
        <taxon>Alphaproteobacteria</taxon>
        <taxon>Acetobacterales</taxon>
        <taxon>Acetobacteraceae</taxon>
        <taxon>Asaia</taxon>
    </lineage>
</organism>
<sequence length="295" mass="31933">MRLILPALILLFPGLAAAAAAPSPAEIVAQAPNADWSDVAPERLLVMKLADGGRVVIELAPEFAPVHVANVVRLARSHQWDGGAVTRVQDNYVVQWRVHDEASPLPEGFMARPPAEYERPLKGLDYTPLPYPDPYATESGIASGWLVGREGAQIWPAQCYGVVGVGRDMPPDTGDGRELYVVNGEAPRQLDRNLAVVGRVLQGMEHLSALPRGTGKLGFHTDPRQDVPIASMTLAADLPAALRPAMQVMRTDSQSFHDYLAARAARRDPFFVHPAGGVSLCNVPVPSREKKTKHD</sequence>
<dbReference type="PANTHER" id="PTHR43246">
    <property type="entry name" value="PEPTIDYL-PROLYL CIS-TRANS ISOMERASE CYP38, CHLOROPLASTIC"/>
    <property type="match status" value="1"/>
</dbReference>
<feature type="chain" id="PRO_5042858629" description="peptidylprolyl isomerase" evidence="4">
    <location>
        <begin position="19"/>
        <end position="295"/>
    </location>
</feature>
<protein>
    <recommendedName>
        <fullName evidence="1">peptidylprolyl isomerase</fullName>
        <ecNumber evidence="1">5.2.1.8</ecNumber>
    </recommendedName>
</protein>
<keyword evidence="4" id="KW-0732">Signal</keyword>
<dbReference type="SUPFAM" id="SSF50891">
    <property type="entry name" value="Cyclophilin-like"/>
    <property type="match status" value="1"/>
</dbReference>
<dbReference type="Gene3D" id="2.40.100.10">
    <property type="entry name" value="Cyclophilin-like"/>
    <property type="match status" value="1"/>
</dbReference>
<evidence type="ECO:0000256" key="3">
    <source>
        <dbReference type="ARBA" id="ARBA00023235"/>
    </source>
</evidence>
<keyword evidence="7" id="KW-1185">Reference proteome</keyword>
<dbReference type="GO" id="GO:0003755">
    <property type="term" value="F:peptidyl-prolyl cis-trans isomerase activity"/>
    <property type="evidence" value="ECO:0007669"/>
    <property type="project" value="UniProtKB-KW"/>
</dbReference>
<dbReference type="AlphaFoldDB" id="A0AAN4U229"/>
<dbReference type="InterPro" id="IPR044665">
    <property type="entry name" value="E_coli_cyclophilin_A-like"/>
</dbReference>
<evidence type="ECO:0000259" key="5">
    <source>
        <dbReference type="PROSITE" id="PS50072"/>
    </source>
</evidence>
<keyword evidence="2" id="KW-0697">Rotamase</keyword>
<dbReference type="PROSITE" id="PS50072">
    <property type="entry name" value="CSA_PPIASE_2"/>
    <property type="match status" value="1"/>
</dbReference>
<dbReference type="EC" id="5.2.1.8" evidence="1"/>
<evidence type="ECO:0000313" key="7">
    <source>
        <dbReference type="Proteomes" id="UP000321287"/>
    </source>
</evidence>
<evidence type="ECO:0000256" key="2">
    <source>
        <dbReference type="ARBA" id="ARBA00023110"/>
    </source>
</evidence>
<gene>
    <name evidence="6" type="ORF">ABO01nite_12110</name>
</gene>
<keyword evidence="3 6" id="KW-0413">Isomerase</keyword>
<name>A0AAN4U229_9PROT</name>
<dbReference type="InterPro" id="IPR029000">
    <property type="entry name" value="Cyclophilin-like_dom_sf"/>
</dbReference>
<evidence type="ECO:0000313" key="6">
    <source>
        <dbReference type="EMBL" id="GEL53204.1"/>
    </source>
</evidence>
<evidence type="ECO:0000256" key="1">
    <source>
        <dbReference type="ARBA" id="ARBA00013194"/>
    </source>
</evidence>
<dbReference type="EMBL" id="BJVS01000003">
    <property type="protein sequence ID" value="GEL53204.1"/>
    <property type="molecule type" value="Genomic_DNA"/>
</dbReference>